<sequence length="63" mass="7028">MPPKAAAASKKAEQKKKEKIIEDKTQARLEAERAAAKKKSEIDDLKDLNKLLKPVTEMPKVAK</sequence>
<reference evidence="3" key="1">
    <citation type="submission" date="2022-11" db="UniProtKB">
        <authorList>
            <consortium name="WormBaseParasite"/>
        </authorList>
    </citation>
    <scope>IDENTIFICATION</scope>
</reference>
<dbReference type="WBParaSite" id="PEQ_0000491201-mRNA-1">
    <property type="protein sequence ID" value="PEQ_0000491201-mRNA-1"/>
    <property type="gene ID" value="PEQ_0000491201"/>
</dbReference>
<dbReference type="AlphaFoldDB" id="A0A914RJF4"/>
<name>A0A914RJF4_PAREQ</name>
<evidence type="ECO:0000313" key="3">
    <source>
        <dbReference type="WBParaSite" id="PEQ_0000491201-mRNA-1"/>
    </source>
</evidence>
<feature type="coiled-coil region" evidence="1">
    <location>
        <begin position="21"/>
        <end position="48"/>
    </location>
</feature>
<protein>
    <submittedName>
        <fullName evidence="3">Uncharacterized protein</fullName>
    </submittedName>
</protein>
<keyword evidence="1" id="KW-0175">Coiled coil</keyword>
<dbReference type="Proteomes" id="UP000887564">
    <property type="component" value="Unplaced"/>
</dbReference>
<organism evidence="2 3">
    <name type="scientific">Parascaris equorum</name>
    <name type="common">Equine roundworm</name>
    <dbReference type="NCBI Taxonomy" id="6256"/>
    <lineage>
        <taxon>Eukaryota</taxon>
        <taxon>Metazoa</taxon>
        <taxon>Ecdysozoa</taxon>
        <taxon>Nematoda</taxon>
        <taxon>Chromadorea</taxon>
        <taxon>Rhabditida</taxon>
        <taxon>Spirurina</taxon>
        <taxon>Ascaridomorpha</taxon>
        <taxon>Ascaridoidea</taxon>
        <taxon>Ascarididae</taxon>
        <taxon>Parascaris</taxon>
    </lineage>
</organism>
<keyword evidence="2" id="KW-1185">Reference proteome</keyword>
<evidence type="ECO:0000313" key="2">
    <source>
        <dbReference type="Proteomes" id="UP000887564"/>
    </source>
</evidence>
<accession>A0A914RJF4</accession>
<proteinExistence type="predicted"/>
<evidence type="ECO:0000256" key="1">
    <source>
        <dbReference type="SAM" id="Coils"/>
    </source>
</evidence>